<feature type="region of interest" description="Disordered" evidence="1">
    <location>
        <begin position="643"/>
        <end position="669"/>
    </location>
</feature>
<accession>A0A815HGZ6</accession>
<dbReference type="OrthoDB" id="10671190at2759"/>
<feature type="compositionally biased region" description="Polar residues" evidence="1">
    <location>
        <begin position="647"/>
        <end position="663"/>
    </location>
</feature>
<dbReference type="EMBL" id="CAJNOQ010014962">
    <property type="protein sequence ID" value="CAF1352230.1"/>
    <property type="molecule type" value="Genomic_DNA"/>
</dbReference>
<keyword evidence="4" id="KW-1185">Reference proteome</keyword>
<organism evidence="2 4">
    <name type="scientific">Didymodactylos carnosus</name>
    <dbReference type="NCBI Taxonomy" id="1234261"/>
    <lineage>
        <taxon>Eukaryota</taxon>
        <taxon>Metazoa</taxon>
        <taxon>Spiralia</taxon>
        <taxon>Gnathifera</taxon>
        <taxon>Rotifera</taxon>
        <taxon>Eurotatoria</taxon>
        <taxon>Bdelloidea</taxon>
        <taxon>Philodinida</taxon>
        <taxon>Philodinidae</taxon>
        <taxon>Didymodactylos</taxon>
    </lineage>
</organism>
<dbReference type="Proteomes" id="UP000663829">
    <property type="component" value="Unassembled WGS sequence"/>
</dbReference>
<dbReference type="AlphaFoldDB" id="A0A815HGZ6"/>
<dbReference type="EMBL" id="CAJOBC010065011">
    <property type="protein sequence ID" value="CAF4223196.1"/>
    <property type="molecule type" value="Genomic_DNA"/>
</dbReference>
<feature type="non-terminal residue" evidence="2">
    <location>
        <position position="777"/>
    </location>
</feature>
<dbReference type="Proteomes" id="UP000681722">
    <property type="component" value="Unassembled WGS sequence"/>
</dbReference>
<feature type="compositionally biased region" description="Gly residues" evidence="1">
    <location>
        <begin position="341"/>
        <end position="350"/>
    </location>
</feature>
<evidence type="ECO:0000313" key="3">
    <source>
        <dbReference type="EMBL" id="CAF4223196.1"/>
    </source>
</evidence>
<sequence length="777" mass="82803">PDHVQRDINSIIDDIGTRLSAERREALRQTFLRSIDELFEEPKSWRSFLPKVLTSQENISPSISSSVLRGREGKWRSSGTTWEQFHCEPGTIAQCLENAKLEVAKRAAKIIDVMRRFFKRKEPTEPNATNPTPCDDNAKSDSDKFKLIEDPIPADASTQSDNNKRTHANAYVRPATASVAQASVEAATTNTSASAVGDSASVCNANARVATASAHAATTAASANIANVSAQALSANTSVSASGATVNAGNTSAKFATADAHAGVHGVEVNVGNVSANGCTASASADIGLTVSAFNASFSPFSVHVDGNPFHISFGNVGFGGITIGWPNPLNLFNLGTGGGGGGGGGGAGSEGTNQGDIASTGNGNPPSGANGHCESSGHSNSNLVSQGSSQATANTGSPPGNFIQQVVSAVGTCESKLSDRMPNWHYSGNGNVYRNGELIKTKNIKRYKQPKNAPYKHVERNSVPGADGDSNLDPIGVPGSRGEARQVLETHFPGEVNREYHDTDSCNIWLMTMANQLQDIHHVTGINSDNLGQNLPVLLPPSDHVLLVSMKSHGDHHFAVTGHGDQVMITHAWQGDHQLRNEPLMHRDQFVNQMQTLMNPNTTPKNRRAASHALFRAPEHESFGVDIPAQFSSMFRGRLGPPLVAHTNTNRSAPGLQQTPDPSIQARRPVILPSSRELSNRQTNEAEPADPEVTGLVREYFTEIRGVDETDYQDALTFATSPQGIAEQQKEDDQPRELCRYCAPKGRPCCLTCFLGRSGRKIVPLGSGGNVYGFSS</sequence>
<proteinExistence type="predicted"/>
<evidence type="ECO:0000313" key="4">
    <source>
        <dbReference type="Proteomes" id="UP000663829"/>
    </source>
</evidence>
<feature type="region of interest" description="Disordered" evidence="1">
    <location>
        <begin position="341"/>
        <end position="401"/>
    </location>
</feature>
<feature type="compositionally biased region" description="Polar residues" evidence="1">
    <location>
        <begin position="353"/>
        <end position="368"/>
    </location>
</feature>
<name>A0A815HGZ6_9BILA</name>
<evidence type="ECO:0000256" key="1">
    <source>
        <dbReference type="SAM" id="MobiDB-lite"/>
    </source>
</evidence>
<reference evidence="2" key="1">
    <citation type="submission" date="2021-02" db="EMBL/GenBank/DDBJ databases">
        <authorList>
            <person name="Nowell W R."/>
        </authorList>
    </citation>
    <scope>NUCLEOTIDE SEQUENCE</scope>
</reference>
<protein>
    <submittedName>
        <fullName evidence="2">Uncharacterized protein</fullName>
    </submittedName>
</protein>
<comment type="caution">
    <text evidence="2">The sequence shown here is derived from an EMBL/GenBank/DDBJ whole genome shotgun (WGS) entry which is preliminary data.</text>
</comment>
<gene>
    <name evidence="2" type="ORF">GPM918_LOCUS30970</name>
    <name evidence="3" type="ORF">SRO942_LOCUS31602</name>
</gene>
<feature type="region of interest" description="Disordered" evidence="1">
    <location>
        <begin position="122"/>
        <end position="142"/>
    </location>
</feature>
<evidence type="ECO:0000313" key="2">
    <source>
        <dbReference type="EMBL" id="CAF1352230.1"/>
    </source>
</evidence>
<feature type="compositionally biased region" description="Polar residues" evidence="1">
    <location>
        <begin position="377"/>
        <end position="401"/>
    </location>
</feature>